<dbReference type="InterPro" id="IPR029261">
    <property type="entry name" value="Transposase_Znf"/>
</dbReference>
<proteinExistence type="predicted"/>
<dbReference type="RefSeq" id="WP_200774219.1">
    <property type="nucleotide sequence ID" value="NZ_FQWY01000017.1"/>
</dbReference>
<feature type="non-terminal residue" evidence="3">
    <location>
        <position position="65"/>
    </location>
</feature>
<evidence type="ECO:0000313" key="2">
    <source>
        <dbReference type="EMBL" id="SHG90913.1"/>
    </source>
</evidence>
<sequence length="65" mass="7928">MQFQFNKNLLFLKDVNIDDVKQYDNYYEISISKPVSPHKCPVCKTETKKIHDYRYQRIKDIPYLN</sequence>
<dbReference type="EMBL" id="FQWY01000030">
    <property type="protein sequence ID" value="SHH09033.1"/>
    <property type="molecule type" value="Genomic_DNA"/>
</dbReference>
<dbReference type="STRING" id="1123382.SAMN02745221_01259"/>
<name>A0A1M5Q673_9FIRM</name>
<dbReference type="AlphaFoldDB" id="A0A1M5Q673"/>
<feature type="domain" description="Transposase IS204/IS1001/IS1096/IS1165 zinc-finger" evidence="1">
    <location>
        <begin position="37"/>
        <end position="63"/>
    </location>
</feature>
<dbReference type="Proteomes" id="UP000242329">
    <property type="component" value="Unassembled WGS sequence"/>
</dbReference>
<keyword evidence="4" id="KW-1185">Reference proteome</keyword>
<reference evidence="4" key="2">
    <citation type="submission" date="2016-11" db="EMBL/GenBank/DDBJ databases">
        <authorList>
            <person name="Varghese N."/>
            <person name="Submissions S."/>
        </authorList>
    </citation>
    <scope>NUCLEOTIDE SEQUENCE [LARGE SCALE GENOMIC DNA]</scope>
    <source>
        <strain evidence="4">DSM 11003</strain>
    </source>
</reference>
<evidence type="ECO:0000313" key="3">
    <source>
        <dbReference type="EMBL" id="SHH09033.1"/>
    </source>
</evidence>
<keyword evidence="3" id="KW-0863">Zinc-finger</keyword>
<dbReference type="GO" id="GO:0008270">
    <property type="term" value="F:zinc ion binding"/>
    <property type="evidence" value="ECO:0007669"/>
    <property type="project" value="UniProtKB-KW"/>
</dbReference>
<dbReference type="Pfam" id="PF14690">
    <property type="entry name" value="Zn_ribbon_ISL3"/>
    <property type="match status" value="1"/>
</dbReference>
<evidence type="ECO:0000313" key="4">
    <source>
        <dbReference type="Proteomes" id="UP000242329"/>
    </source>
</evidence>
<keyword evidence="3" id="KW-0479">Metal-binding</keyword>
<reference evidence="3" key="1">
    <citation type="submission" date="2016-11" db="EMBL/GenBank/DDBJ databases">
        <authorList>
            <person name="Jaros S."/>
            <person name="Januszkiewicz K."/>
            <person name="Wedrychowicz H."/>
        </authorList>
    </citation>
    <scope>NUCLEOTIDE SEQUENCE [LARGE SCALE GENOMIC DNA]</scope>
    <source>
        <strain evidence="3">DSM 11003</strain>
    </source>
</reference>
<protein>
    <submittedName>
        <fullName evidence="3">Zinc-finger of transposase IS204/IS1001/IS1096/IS1165</fullName>
    </submittedName>
</protein>
<accession>A0A1M5Q673</accession>
<organism evidence="3 4">
    <name type="scientific">Thermosyntropha lipolytica DSM 11003</name>
    <dbReference type="NCBI Taxonomy" id="1123382"/>
    <lineage>
        <taxon>Bacteria</taxon>
        <taxon>Bacillati</taxon>
        <taxon>Bacillota</taxon>
        <taxon>Clostridia</taxon>
        <taxon>Eubacteriales</taxon>
        <taxon>Syntrophomonadaceae</taxon>
        <taxon>Thermosyntropha</taxon>
    </lineage>
</organism>
<gene>
    <name evidence="2" type="ORF">SAMN02745221_01259</name>
    <name evidence="3" type="ORF">SAMN02745221_01653</name>
</gene>
<dbReference type="EMBL" id="FQWY01000017">
    <property type="protein sequence ID" value="SHG90913.1"/>
    <property type="molecule type" value="Genomic_DNA"/>
</dbReference>
<evidence type="ECO:0000259" key="1">
    <source>
        <dbReference type="Pfam" id="PF14690"/>
    </source>
</evidence>
<keyword evidence="3" id="KW-0862">Zinc</keyword>